<dbReference type="OrthoDB" id="7386960at2"/>
<keyword evidence="6 14" id="KW-0732">Signal</keyword>
<keyword evidence="11 12" id="KW-0998">Cell outer membrane</keyword>
<keyword evidence="9 13" id="KW-0798">TonB box</keyword>
<dbReference type="PANTHER" id="PTHR32552:SF89">
    <property type="entry name" value="CATECHOLATE SIDEROPHORE RECEPTOR FIU"/>
    <property type="match status" value="1"/>
</dbReference>
<comment type="subcellular location">
    <subcellularLocation>
        <location evidence="1 12">Cell outer membrane</location>
        <topology evidence="1 12">Multi-pass membrane protein</topology>
    </subcellularLocation>
</comment>
<evidence type="ECO:0000259" key="16">
    <source>
        <dbReference type="Pfam" id="PF07715"/>
    </source>
</evidence>
<reference evidence="17 18" key="1">
    <citation type="submission" date="2017-03" db="EMBL/GenBank/DDBJ databases">
        <title>Genome sequence of Sphingomonas mucosissima DSM 17494.</title>
        <authorList>
            <person name="Poehlein A."/>
            <person name="Wuebbeler J.H."/>
            <person name="Steinbuechel A."/>
            <person name="Daniel R."/>
        </authorList>
    </citation>
    <scope>NUCLEOTIDE SEQUENCE [LARGE SCALE GENOMIC DNA]</scope>
    <source>
        <strain evidence="17 18">DSM 17494</strain>
    </source>
</reference>
<keyword evidence="18" id="KW-1185">Reference proteome</keyword>
<name>A0A245ZJJ4_9SPHN</name>
<evidence type="ECO:0000256" key="14">
    <source>
        <dbReference type="SAM" id="SignalP"/>
    </source>
</evidence>
<evidence type="ECO:0000256" key="5">
    <source>
        <dbReference type="ARBA" id="ARBA00022692"/>
    </source>
</evidence>
<dbReference type="AlphaFoldDB" id="A0A245ZJJ4"/>
<accession>A0A245ZJJ4</accession>
<organism evidence="17 18">
    <name type="scientific">Sphingomonas mucosissima</name>
    <dbReference type="NCBI Taxonomy" id="370959"/>
    <lineage>
        <taxon>Bacteria</taxon>
        <taxon>Pseudomonadati</taxon>
        <taxon>Pseudomonadota</taxon>
        <taxon>Alphaproteobacteria</taxon>
        <taxon>Sphingomonadales</taxon>
        <taxon>Sphingomonadaceae</taxon>
        <taxon>Sphingomonas</taxon>
    </lineage>
</organism>
<comment type="caution">
    <text evidence="17">The sequence shown here is derived from an EMBL/GenBank/DDBJ whole genome shotgun (WGS) entry which is preliminary data.</text>
</comment>
<dbReference type="PROSITE" id="PS52016">
    <property type="entry name" value="TONB_DEPENDENT_REC_3"/>
    <property type="match status" value="1"/>
</dbReference>
<dbReference type="PANTHER" id="PTHR32552">
    <property type="entry name" value="FERRICHROME IRON RECEPTOR-RELATED"/>
    <property type="match status" value="1"/>
</dbReference>
<dbReference type="Gene3D" id="2.40.170.20">
    <property type="entry name" value="TonB-dependent receptor, beta-barrel domain"/>
    <property type="match status" value="1"/>
</dbReference>
<gene>
    <name evidence="17" type="ORF">SPMU_23290</name>
</gene>
<keyword evidence="5 12" id="KW-0812">Transmembrane</keyword>
<evidence type="ECO:0000256" key="7">
    <source>
        <dbReference type="ARBA" id="ARBA00023004"/>
    </source>
</evidence>
<keyword evidence="4" id="KW-0410">Iron transport</keyword>
<dbReference type="GO" id="GO:0015344">
    <property type="term" value="F:siderophore uptake transmembrane transporter activity"/>
    <property type="evidence" value="ECO:0007669"/>
    <property type="project" value="TreeGrafter"/>
</dbReference>
<dbReference type="Pfam" id="PF00593">
    <property type="entry name" value="TonB_dep_Rec_b-barrel"/>
    <property type="match status" value="1"/>
</dbReference>
<evidence type="ECO:0000256" key="11">
    <source>
        <dbReference type="ARBA" id="ARBA00023237"/>
    </source>
</evidence>
<dbReference type="SUPFAM" id="SSF56935">
    <property type="entry name" value="Porins"/>
    <property type="match status" value="1"/>
</dbReference>
<keyword evidence="3 12" id="KW-1134">Transmembrane beta strand</keyword>
<dbReference type="InterPro" id="IPR012910">
    <property type="entry name" value="Plug_dom"/>
</dbReference>
<feature type="chain" id="PRO_5011992458" evidence="14">
    <location>
        <begin position="23"/>
        <end position="826"/>
    </location>
</feature>
<evidence type="ECO:0000256" key="12">
    <source>
        <dbReference type="PROSITE-ProRule" id="PRU01360"/>
    </source>
</evidence>
<sequence>MKNYLLVAAAPIALLAPVAASAAPKSPAGPVIAAQAPQGADIVTTGVAKGRDRLDSATSTSSLRESEIRKLAPSSVGDLLRDIPGIRSEASTGEGSVSLSIRGLPIASSGAKFVQLQEDGLPVLEFGDIQGAGADNFLRVDLNLSQVSVIRGGSASTFASNSPGGIINFVSKTGEVEGGAVAVTAGLDFNQYRTDFDYGARLTDSVRFHVGGFYRQGEGPRRTGYDAQKGGQIKANVTKELTGGYIRLYGKYLDDRTPFYEAVPFRATGTNADPKVTTLPGFDGVKDTLLSRNIRSNLVLDGNNNVTVNDVAEGQSVKAASLGLEAQIDLNGWTVTERFRFSDLSGTLVSPFTSAYLPAAVGAQSLGGAGATLSYANGPRAGQVIADPSTLNGNGLLVALNMLDLRLNSYDNVTNDLRASRVWQLGGGDLTTTAGFYAARQTIDRDALWTTFVSELRGDGEAALLNITDRAGRAVTQDGAYAYNLALARGTRRRSLRVDYAVNAPFASVNYHIGRVAIGGSIRYDYGNAEGRIFGSDLGGGRVGTVARDMNGDSVISIAEQKVGVTPLSAPAPVDYKYDYLSYSAGINFRIADPLAVFARYSRGARANADRILFSNIVSTTDGSLLIPSAAFDPVKQAEAGVKYRRADLTLNLTGFWAKAQDTNVDPVTSGLIARDYEAFGLEFEGGYRRGVFSLTAGGTYTDAEIVRDRINPAVAGNIPRHQAKFIFQTTPQIVTERFAVGAVLIGTTGSFAQDDNVLRMPGFVTTNAFLQFRPVPRLELTLNASNLFNVKAFNAFDDASIPATGIVRGRPLNGRNTSLTARLDF</sequence>
<evidence type="ECO:0000313" key="17">
    <source>
        <dbReference type="EMBL" id="OWK29907.1"/>
    </source>
</evidence>
<comment type="similarity">
    <text evidence="12 13">Belongs to the TonB-dependent receptor family.</text>
</comment>
<evidence type="ECO:0000256" key="9">
    <source>
        <dbReference type="ARBA" id="ARBA00023077"/>
    </source>
</evidence>
<dbReference type="RefSeq" id="WP_088333991.1">
    <property type="nucleotide sequence ID" value="NZ_NBBJ01000003.1"/>
</dbReference>
<evidence type="ECO:0000256" key="10">
    <source>
        <dbReference type="ARBA" id="ARBA00023136"/>
    </source>
</evidence>
<dbReference type="GO" id="GO:0009279">
    <property type="term" value="C:cell outer membrane"/>
    <property type="evidence" value="ECO:0007669"/>
    <property type="project" value="UniProtKB-SubCell"/>
</dbReference>
<keyword evidence="7" id="KW-0408">Iron</keyword>
<evidence type="ECO:0000256" key="13">
    <source>
        <dbReference type="RuleBase" id="RU003357"/>
    </source>
</evidence>
<dbReference type="Proteomes" id="UP000197783">
    <property type="component" value="Unassembled WGS sequence"/>
</dbReference>
<keyword evidence="10 12" id="KW-0472">Membrane</keyword>
<evidence type="ECO:0000256" key="3">
    <source>
        <dbReference type="ARBA" id="ARBA00022452"/>
    </source>
</evidence>
<protein>
    <submittedName>
        <fullName evidence="17">Ferrichrome outer membrane transporter</fullName>
    </submittedName>
</protein>
<evidence type="ECO:0000313" key="18">
    <source>
        <dbReference type="Proteomes" id="UP000197783"/>
    </source>
</evidence>
<dbReference type="InterPro" id="IPR036942">
    <property type="entry name" value="Beta-barrel_TonB_sf"/>
</dbReference>
<evidence type="ECO:0000256" key="4">
    <source>
        <dbReference type="ARBA" id="ARBA00022496"/>
    </source>
</evidence>
<evidence type="ECO:0000256" key="8">
    <source>
        <dbReference type="ARBA" id="ARBA00023065"/>
    </source>
</evidence>
<feature type="signal peptide" evidence="14">
    <location>
        <begin position="1"/>
        <end position="22"/>
    </location>
</feature>
<evidence type="ECO:0000259" key="15">
    <source>
        <dbReference type="Pfam" id="PF00593"/>
    </source>
</evidence>
<dbReference type="InterPro" id="IPR039426">
    <property type="entry name" value="TonB-dep_rcpt-like"/>
</dbReference>
<keyword evidence="2 12" id="KW-0813">Transport</keyword>
<dbReference type="Pfam" id="PF07715">
    <property type="entry name" value="Plug"/>
    <property type="match status" value="1"/>
</dbReference>
<evidence type="ECO:0000256" key="2">
    <source>
        <dbReference type="ARBA" id="ARBA00022448"/>
    </source>
</evidence>
<dbReference type="Gene3D" id="2.170.130.10">
    <property type="entry name" value="TonB-dependent receptor, plug domain"/>
    <property type="match status" value="1"/>
</dbReference>
<evidence type="ECO:0000256" key="1">
    <source>
        <dbReference type="ARBA" id="ARBA00004571"/>
    </source>
</evidence>
<feature type="domain" description="TonB-dependent receptor plug" evidence="16">
    <location>
        <begin position="54"/>
        <end position="166"/>
    </location>
</feature>
<dbReference type="InterPro" id="IPR000531">
    <property type="entry name" value="Beta-barrel_TonB"/>
</dbReference>
<feature type="domain" description="TonB-dependent receptor-like beta-barrel" evidence="15">
    <location>
        <begin position="399"/>
        <end position="788"/>
    </location>
</feature>
<dbReference type="InterPro" id="IPR037066">
    <property type="entry name" value="Plug_dom_sf"/>
</dbReference>
<dbReference type="EMBL" id="NBBJ01000003">
    <property type="protein sequence ID" value="OWK29907.1"/>
    <property type="molecule type" value="Genomic_DNA"/>
</dbReference>
<keyword evidence="8" id="KW-0406">Ion transport</keyword>
<evidence type="ECO:0000256" key="6">
    <source>
        <dbReference type="ARBA" id="ARBA00022729"/>
    </source>
</evidence>
<proteinExistence type="inferred from homology"/>